<dbReference type="AlphaFoldDB" id="A0AA41SM84"/>
<evidence type="ECO:0000313" key="2">
    <source>
        <dbReference type="Proteomes" id="UP001177140"/>
    </source>
</evidence>
<feature type="non-terminal residue" evidence="1">
    <location>
        <position position="50"/>
    </location>
</feature>
<protein>
    <submittedName>
        <fullName evidence="1">Uncharacterized protein</fullName>
    </submittedName>
</protein>
<keyword evidence="2" id="KW-1185">Reference proteome</keyword>
<sequence length="50" mass="5817">IAYDMINRFPNLAIERDPRGKSPCALEMMAASDAFLSRSQLTFWDRFIYS</sequence>
<evidence type="ECO:0000313" key="1">
    <source>
        <dbReference type="EMBL" id="MCL7037530.1"/>
    </source>
</evidence>
<comment type="caution">
    <text evidence="1">The sequence shown here is derived from an EMBL/GenBank/DDBJ whole genome shotgun (WGS) entry which is preliminary data.</text>
</comment>
<feature type="non-terminal residue" evidence="1">
    <location>
        <position position="1"/>
    </location>
</feature>
<accession>A0AA41SM84</accession>
<name>A0AA41SM84_PAPNU</name>
<proteinExistence type="predicted"/>
<dbReference type="EMBL" id="JAJJMA010180041">
    <property type="protein sequence ID" value="MCL7037530.1"/>
    <property type="molecule type" value="Genomic_DNA"/>
</dbReference>
<dbReference type="Proteomes" id="UP001177140">
    <property type="component" value="Unassembled WGS sequence"/>
</dbReference>
<reference evidence="1" key="1">
    <citation type="submission" date="2022-03" db="EMBL/GenBank/DDBJ databases">
        <title>A functionally conserved STORR gene fusion in Papaver species that diverged 16.8 million years ago.</title>
        <authorList>
            <person name="Catania T."/>
        </authorList>
    </citation>
    <scope>NUCLEOTIDE SEQUENCE</scope>
    <source>
        <strain evidence="1">S-191538</strain>
    </source>
</reference>
<gene>
    <name evidence="1" type="ORF">MKW94_007781</name>
</gene>
<organism evidence="1 2">
    <name type="scientific">Papaver nudicaule</name>
    <name type="common">Iceland poppy</name>
    <dbReference type="NCBI Taxonomy" id="74823"/>
    <lineage>
        <taxon>Eukaryota</taxon>
        <taxon>Viridiplantae</taxon>
        <taxon>Streptophyta</taxon>
        <taxon>Embryophyta</taxon>
        <taxon>Tracheophyta</taxon>
        <taxon>Spermatophyta</taxon>
        <taxon>Magnoliopsida</taxon>
        <taxon>Ranunculales</taxon>
        <taxon>Papaveraceae</taxon>
        <taxon>Papaveroideae</taxon>
        <taxon>Papaver</taxon>
    </lineage>
</organism>